<evidence type="ECO:0000313" key="2">
    <source>
        <dbReference type="Proteomes" id="UP000591272"/>
    </source>
</evidence>
<protein>
    <submittedName>
        <fullName evidence="1">Uncharacterized protein</fullName>
    </submittedName>
</protein>
<dbReference type="AlphaFoldDB" id="A0A7Y9KGE2"/>
<name>A0A7Y9KGE2_9ACTN</name>
<comment type="caution">
    <text evidence="1">The sequence shown here is derived from an EMBL/GenBank/DDBJ whole genome shotgun (WGS) entry which is preliminary data.</text>
</comment>
<evidence type="ECO:0000313" key="1">
    <source>
        <dbReference type="EMBL" id="NYE16540.1"/>
    </source>
</evidence>
<organism evidence="1 2">
    <name type="scientific">Actinomadura citrea</name>
    <dbReference type="NCBI Taxonomy" id="46158"/>
    <lineage>
        <taxon>Bacteria</taxon>
        <taxon>Bacillati</taxon>
        <taxon>Actinomycetota</taxon>
        <taxon>Actinomycetes</taxon>
        <taxon>Streptosporangiales</taxon>
        <taxon>Thermomonosporaceae</taxon>
        <taxon>Actinomadura</taxon>
    </lineage>
</organism>
<accession>A0A7Y9KGE2</accession>
<reference evidence="1 2" key="1">
    <citation type="submission" date="2020-07" db="EMBL/GenBank/DDBJ databases">
        <title>Sequencing the genomes of 1000 actinobacteria strains.</title>
        <authorList>
            <person name="Klenk H.-P."/>
        </authorList>
    </citation>
    <scope>NUCLEOTIDE SEQUENCE [LARGE SCALE GENOMIC DNA]</scope>
    <source>
        <strain evidence="1 2">DSM 43461</strain>
    </source>
</reference>
<dbReference type="EMBL" id="JACCBT010000001">
    <property type="protein sequence ID" value="NYE16540.1"/>
    <property type="molecule type" value="Genomic_DNA"/>
</dbReference>
<keyword evidence="2" id="KW-1185">Reference proteome</keyword>
<dbReference type="Proteomes" id="UP000591272">
    <property type="component" value="Unassembled WGS sequence"/>
</dbReference>
<sequence length="36" mass="3868">MAEGARTIPVDGGTLAASGWFVRADDQGWTNRPHRA</sequence>
<gene>
    <name evidence="1" type="ORF">BJ999_006836</name>
</gene>
<proteinExistence type="predicted"/>